<name>A0A9D2MAG9_9FIRM</name>
<keyword evidence="1" id="KW-0812">Transmembrane</keyword>
<keyword evidence="1" id="KW-0472">Membrane</keyword>
<evidence type="ECO:0000313" key="3">
    <source>
        <dbReference type="Proteomes" id="UP000824208"/>
    </source>
</evidence>
<comment type="caution">
    <text evidence="2">The sequence shown here is derived from an EMBL/GenBank/DDBJ whole genome shotgun (WGS) entry which is preliminary data.</text>
</comment>
<evidence type="ECO:0000256" key="1">
    <source>
        <dbReference type="SAM" id="Phobius"/>
    </source>
</evidence>
<protein>
    <submittedName>
        <fullName evidence="2">Uncharacterized protein</fullName>
    </submittedName>
</protein>
<reference evidence="2" key="2">
    <citation type="submission" date="2021-04" db="EMBL/GenBank/DDBJ databases">
        <authorList>
            <person name="Gilroy R."/>
        </authorList>
    </citation>
    <scope>NUCLEOTIDE SEQUENCE</scope>
    <source>
        <strain evidence="2">CHK189-11263</strain>
    </source>
</reference>
<accession>A0A9D2MAG9</accession>
<reference evidence="2" key="1">
    <citation type="journal article" date="2021" name="PeerJ">
        <title>Extensive microbial diversity within the chicken gut microbiome revealed by metagenomics and culture.</title>
        <authorList>
            <person name="Gilroy R."/>
            <person name="Ravi A."/>
            <person name="Getino M."/>
            <person name="Pursley I."/>
            <person name="Horton D.L."/>
            <person name="Alikhan N.F."/>
            <person name="Baker D."/>
            <person name="Gharbi K."/>
            <person name="Hall N."/>
            <person name="Watson M."/>
            <person name="Adriaenssens E.M."/>
            <person name="Foster-Nyarko E."/>
            <person name="Jarju S."/>
            <person name="Secka A."/>
            <person name="Antonio M."/>
            <person name="Oren A."/>
            <person name="Chaudhuri R.R."/>
            <person name="La Ragione R."/>
            <person name="Hildebrand F."/>
            <person name="Pallen M.J."/>
        </authorList>
    </citation>
    <scope>NUCLEOTIDE SEQUENCE</scope>
    <source>
        <strain evidence="2">CHK189-11263</strain>
    </source>
</reference>
<proteinExistence type="predicted"/>
<keyword evidence="1" id="KW-1133">Transmembrane helix</keyword>
<sequence length="52" mass="5656">MNQPVRILITLLAACLVLFGWLWLEGRTGRSGAAQPFPGETVLLAAYPEKSV</sequence>
<feature type="transmembrane region" description="Helical" evidence="1">
    <location>
        <begin position="6"/>
        <end position="24"/>
    </location>
</feature>
<organism evidence="2 3">
    <name type="scientific">Candidatus Flavonifractor intestinipullorum</name>
    <dbReference type="NCBI Taxonomy" id="2838587"/>
    <lineage>
        <taxon>Bacteria</taxon>
        <taxon>Bacillati</taxon>
        <taxon>Bacillota</taxon>
        <taxon>Clostridia</taxon>
        <taxon>Eubacteriales</taxon>
        <taxon>Oscillospiraceae</taxon>
        <taxon>Flavonifractor</taxon>
    </lineage>
</organism>
<dbReference type="AlphaFoldDB" id="A0A9D2MAG9"/>
<dbReference type="EMBL" id="DWYC01000029">
    <property type="protein sequence ID" value="HJB56411.1"/>
    <property type="molecule type" value="Genomic_DNA"/>
</dbReference>
<gene>
    <name evidence="2" type="ORF">H9714_02550</name>
</gene>
<evidence type="ECO:0000313" key="2">
    <source>
        <dbReference type="EMBL" id="HJB56411.1"/>
    </source>
</evidence>
<dbReference type="Proteomes" id="UP000824208">
    <property type="component" value="Unassembled WGS sequence"/>
</dbReference>